<organism evidence="2 3">
    <name type="scientific">Sphaerobolus stellatus (strain SS14)</name>
    <dbReference type="NCBI Taxonomy" id="990650"/>
    <lineage>
        <taxon>Eukaryota</taxon>
        <taxon>Fungi</taxon>
        <taxon>Dikarya</taxon>
        <taxon>Basidiomycota</taxon>
        <taxon>Agaricomycotina</taxon>
        <taxon>Agaricomycetes</taxon>
        <taxon>Phallomycetidae</taxon>
        <taxon>Geastrales</taxon>
        <taxon>Sphaerobolaceae</taxon>
        <taxon>Sphaerobolus</taxon>
    </lineage>
</organism>
<keyword evidence="3" id="KW-1185">Reference proteome</keyword>
<evidence type="ECO:0000313" key="3">
    <source>
        <dbReference type="Proteomes" id="UP000054279"/>
    </source>
</evidence>
<protein>
    <recommendedName>
        <fullName evidence="4">Protein kinase domain-containing protein</fullName>
    </recommendedName>
</protein>
<gene>
    <name evidence="2" type="ORF">M422DRAFT_32517</name>
</gene>
<feature type="transmembrane region" description="Helical" evidence="1">
    <location>
        <begin position="15"/>
        <end position="37"/>
    </location>
</feature>
<evidence type="ECO:0008006" key="4">
    <source>
        <dbReference type="Google" id="ProtNLM"/>
    </source>
</evidence>
<evidence type="ECO:0000313" key="2">
    <source>
        <dbReference type="EMBL" id="KIJ39915.1"/>
    </source>
</evidence>
<keyword evidence="1" id="KW-0812">Transmembrane</keyword>
<keyword evidence="1" id="KW-1133">Transmembrane helix</keyword>
<keyword evidence="1" id="KW-0472">Membrane</keyword>
<accession>A0A0C9VP90</accession>
<dbReference type="EMBL" id="KN837148">
    <property type="protein sequence ID" value="KIJ39915.1"/>
    <property type="molecule type" value="Genomic_DNA"/>
</dbReference>
<proteinExistence type="predicted"/>
<evidence type="ECO:0000256" key="1">
    <source>
        <dbReference type="SAM" id="Phobius"/>
    </source>
</evidence>
<dbReference type="Proteomes" id="UP000054279">
    <property type="component" value="Unassembled WGS sequence"/>
</dbReference>
<dbReference type="HOGENOM" id="CLU_2892268_0_0_1"/>
<sequence length="63" mass="7302">PNETPYYELRKPADLWAIGLTLYDIIFGTAVCALFNYTRLSVILIHPHSHMREILTRKCTPNL</sequence>
<feature type="non-terminal residue" evidence="2">
    <location>
        <position position="1"/>
    </location>
</feature>
<name>A0A0C9VP90_SPHS4</name>
<reference evidence="2 3" key="1">
    <citation type="submission" date="2014-06" db="EMBL/GenBank/DDBJ databases">
        <title>Evolutionary Origins and Diversification of the Mycorrhizal Mutualists.</title>
        <authorList>
            <consortium name="DOE Joint Genome Institute"/>
            <consortium name="Mycorrhizal Genomics Consortium"/>
            <person name="Kohler A."/>
            <person name="Kuo A."/>
            <person name="Nagy L.G."/>
            <person name="Floudas D."/>
            <person name="Copeland A."/>
            <person name="Barry K.W."/>
            <person name="Cichocki N."/>
            <person name="Veneault-Fourrey C."/>
            <person name="LaButti K."/>
            <person name="Lindquist E.A."/>
            <person name="Lipzen A."/>
            <person name="Lundell T."/>
            <person name="Morin E."/>
            <person name="Murat C."/>
            <person name="Riley R."/>
            <person name="Ohm R."/>
            <person name="Sun H."/>
            <person name="Tunlid A."/>
            <person name="Henrissat B."/>
            <person name="Grigoriev I.V."/>
            <person name="Hibbett D.S."/>
            <person name="Martin F."/>
        </authorList>
    </citation>
    <scope>NUCLEOTIDE SEQUENCE [LARGE SCALE GENOMIC DNA]</scope>
    <source>
        <strain evidence="2 3">SS14</strain>
    </source>
</reference>
<dbReference type="AlphaFoldDB" id="A0A0C9VP90"/>